<proteinExistence type="predicted"/>
<comment type="caution">
    <text evidence="2">The sequence shown here is derived from an EMBL/GenBank/DDBJ whole genome shotgun (WGS) entry which is preliminary data.</text>
</comment>
<protein>
    <recommendedName>
        <fullName evidence="1">Tesmin/TSO1-like CXC domain-containing protein</fullName>
    </recommendedName>
</protein>
<reference evidence="2 3" key="1">
    <citation type="submission" date="2024-01" db="EMBL/GenBank/DDBJ databases">
        <title>The genome of the rayed Mediterranean limpet Patella caerulea (Linnaeus, 1758).</title>
        <authorList>
            <person name="Anh-Thu Weber A."/>
            <person name="Halstead-Nussloch G."/>
        </authorList>
    </citation>
    <scope>NUCLEOTIDE SEQUENCE [LARGE SCALE GENOMIC DNA]</scope>
    <source>
        <strain evidence="2">AATW-2023a</strain>
        <tissue evidence="2">Whole specimen</tissue>
    </source>
</reference>
<feature type="domain" description="Tesmin/TSO1-like CXC" evidence="1">
    <location>
        <begin position="126"/>
        <end position="167"/>
    </location>
</feature>
<dbReference type="Proteomes" id="UP001347796">
    <property type="component" value="Unassembled WGS sequence"/>
</dbReference>
<dbReference type="SMART" id="SM01114">
    <property type="entry name" value="CXC"/>
    <property type="match status" value="1"/>
</dbReference>
<dbReference type="AlphaFoldDB" id="A0AAN8K044"/>
<dbReference type="EMBL" id="JAZGQO010000005">
    <property type="protein sequence ID" value="KAK6187066.1"/>
    <property type="molecule type" value="Genomic_DNA"/>
</dbReference>
<evidence type="ECO:0000313" key="2">
    <source>
        <dbReference type="EMBL" id="KAK6187066.1"/>
    </source>
</evidence>
<accession>A0AAN8K044</accession>
<keyword evidence="3" id="KW-1185">Reference proteome</keyword>
<evidence type="ECO:0000313" key="3">
    <source>
        <dbReference type="Proteomes" id="UP001347796"/>
    </source>
</evidence>
<dbReference type="InterPro" id="IPR033467">
    <property type="entry name" value="Tesmin/TSO1-like_CXC"/>
</dbReference>
<organism evidence="2 3">
    <name type="scientific">Patella caerulea</name>
    <name type="common">Rayed Mediterranean limpet</name>
    <dbReference type="NCBI Taxonomy" id="87958"/>
    <lineage>
        <taxon>Eukaryota</taxon>
        <taxon>Metazoa</taxon>
        <taxon>Spiralia</taxon>
        <taxon>Lophotrochozoa</taxon>
        <taxon>Mollusca</taxon>
        <taxon>Gastropoda</taxon>
        <taxon>Patellogastropoda</taxon>
        <taxon>Patelloidea</taxon>
        <taxon>Patellidae</taxon>
        <taxon>Patella</taxon>
    </lineage>
</organism>
<sequence length="180" mass="20612">MNAEEHIIEAFHNICHDQKLSENTQSRLEEFVCTAYSPKGIHISRIPELRWYLFCKYMAESDRLQPTVGALSQHILRAQIQGRVWGHACIPQQERLDPMLHGYYKLDDMKLQQKTTDLPPAPKAIVEMVRCQCKSNCTSNRCSCKCKNLPCTDLCLCSTNCDNDEDTLTKNRDSDDDSDG</sequence>
<gene>
    <name evidence="2" type="ORF">SNE40_006314</name>
</gene>
<name>A0AAN8K044_PATCE</name>
<evidence type="ECO:0000259" key="1">
    <source>
        <dbReference type="SMART" id="SM01114"/>
    </source>
</evidence>